<feature type="transmembrane region" description="Helical" evidence="8">
    <location>
        <begin position="455"/>
        <end position="476"/>
    </location>
</feature>
<dbReference type="InterPro" id="IPR050549">
    <property type="entry name" value="MFS_Trehalose_Transporter"/>
</dbReference>
<evidence type="ECO:0000256" key="4">
    <source>
        <dbReference type="ARBA" id="ARBA00022597"/>
    </source>
</evidence>
<dbReference type="FunFam" id="1.20.1250.20:FF:000218">
    <property type="entry name" value="facilitated trehalose transporter Tret1"/>
    <property type="match status" value="1"/>
</dbReference>
<evidence type="ECO:0000313" key="10">
    <source>
        <dbReference type="EMBL" id="JAS71661.1"/>
    </source>
</evidence>
<feature type="transmembrane region" description="Helical" evidence="8">
    <location>
        <begin position="119"/>
        <end position="142"/>
    </location>
</feature>
<evidence type="ECO:0000256" key="1">
    <source>
        <dbReference type="ARBA" id="ARBA00004651"/>
    </source>
</evidence>
<feature type="transmembrane region" description="Helical" evidence="8">
    <location>
        <begin position="79"/>
        <end position="99"/>
    </location>
</feature>
<dbReference type="GO" id="GO:0022857">
    <property type="term" value="F:transmembrane transporter activity"/>
    <property type="evidence" value="ECO:0007669"/>
    <property type="project" value="InterPro"/>
</dbReference>
<evidence type="ECO:0000256" key="8">
    <source>
        <dbReference type="SAM" id="Phobius"/>
    </source>
</evidence>
<feature type="transmembrane region" description="Helical" evidence="8">
    <location>
        <begin position="317"/>
        <end position="339"/>
    </location>
</feature>
<dbReference type="InterPro" id="IPR005829">
    <property type="entry name" value="Sugar_transporter_CS"/>
</dbReference>
<evidence type="ECO:0000259" key="9">
    <source>
        <dbReference type="PROSITE" id="PS50850"/>
    </source>
</evidence>
<evidence type="ECO:0000256" key="3">
    <source>
        <dbReference type="ARBA" id="ARBA00022475"/>
    </source>
</evidence>
<feature type="transmembrane region" description="Helical" evidence="8">
    <location>
        <begin position="20"/>
        <end position="41"/>
    </location>
</feature>
<proteinExistence type="predicted"/>
<dbReference type="PANTHER" id="PTHR48021:SF46">
    <property type="entry name" value="MAJOR FACILITATOR SUPERFAMILY (MFS) PROFILE DOMAIN-CONTAINING PROTEIN"/>
    <property type="match status" value="1"/>
</dbReference>
<feature type="non-terminal residue" evidence="10">
    <location>
        <position position="1"/>
    </location>
</feature>
<dbReference type="PANTHER" id="PTHR48021">
    <property type="match status" value="1"/>
</dbReference>
<sequence length="523" mass="59613">FTTCLNPNHIYSHEEWYLKHIISFCFQCLVALSNFLIYYSYVNDTEYLLVYTHFKSQRNKEAMVYSSKFTEYAGFFRQLLAGSAASLGVLTCAFTYAWVTPILPRLLGPDSEIPMDPEGVSWMLIMPEFGNLISALPAGILADRIGRKTVILISAPIFLIGWIFILYTKSLLILNIARVFQGLAVGIIYTVMPMYLGEIASPKYRGAITSIFYFFWWFGFLFEYILGPMLTYFHYTLASTTINVFFFIAFIFQPESPYYYLIKNKVNSARKSLTWLLQSNEDEVDKELERMKKCVEEDQQRKVVWNELVATPTDRKALLILFLVGFLRQYCGIIPLSSYSTQTLKAAGDSFIISADNCTIVMGIMMVIGSIGSFFTLDVFGRKSLLYFSCSLSAICMFSAGTFYLLKSHSSLEMAPYSWIPPVSFTILAGVSVVGIFPVNIAYASELFTSNTRGIASSVFSFYTTILGIIVLKFYLTLVDLFGEFVNFYIYTAVCILGVFLTWFIMPETKGKTFERIRHELER</sequence>
<protein>
    <recommendedName>
        <fullName evidence="9">Major facilitator superfamily (MFS) profile domain-containing protein</fullName>
    </recommendedName>
</protein>
<dbReference type="EMBL" id="GECU01036045">
    <property type="protein sequence ID" value="JAS71661.1"/>
    <property type="molecule type" value="Transcribed_RNA"/>
</dbReference>
<dbReference type="InterPro" id="IPR036259">
    <property type="entry name" value="MFS_trans_sf"/>
</dbReference>
<feature type="transmembrane region" description="Helical" evidence="8">
    <location>
        <begin position="173"/>
        <end position="192"/>
    </location>
</feature>
<dbReference type="GO" id="GO:0005886">
    <property type="term" value="C:plasma membrane"/>
    <property type="evidence" value="ECO:0007669"/>
    <property type="project" value="UniProtKB-SubCell"/>
</dbReference>
<keyword evidence="4" id="KW-0762">Sugar transport</keyword>
<dbReference type="Gene3D" id="1.20.1250.20">
    <property type="entry name" value="MFS general substrate transporter like domains"/>
    <property type="match status" value="1"/>
</dbReference>
<feature type="transmembrane region" description="Helical" evidence="8">
    <location>
        <begin position="418"/>
        <end position="443"/>
    </location>
</feature>
<accession>A0A1B6HAF0</accession>
<evidence type="ECO:0000256" key="7">
    <source>
        <dbReference type="ARBA" id="ARBA00023136"/>
    </source>
</evidence>
<name>A0A1B6HAF0_9HEMI</name>
<gene>
    <name evidence="10" type="ORF">g.52088</name>
</gene>
<feature type="transmembrane region" description="Helical" evidence="8">
    <location>
        <begin position="232"/>
        <end position="252"/>
    </location>
</feature>
<feature type="transmembrane region" description="Helical" evidence="8">
    <location>
        <begin position="359"/>
        <end position="377"/>
    </location>
</feature>
<dbReference type="Pfam" id="PF00083">
    <property type="entry name" value="Sugar_tr"/>
    <property type="match status" value="1"/>
</dbReference>
<feature type="domain" description="Major facilitator superfamily (MFS) profile" evidence="9">
    <location>
        <begin position="81"/>
        <end position="510"/>
    </location>
</feature>
<dbReference type="PROSITE" id="PS00216">
    <property type="entry name" value="SUGAR_TRANSPORT_1"/>
    <property type="match status" value="2"/>
</dbReference>
<dbReference type="SUPFAM" id="SSF103473">
    <property type="entry name" value="MFS general substrate transporter"/>
    <property type="match status" value="1"/>
</dbReference>
<feature type="transmembrane region" description="Helical" evidence="8">
    <location>
        <begin position="204"/>
        <end position="226"/>
    </location>
</feature>
<evidence type="ECO:0000256" key="5">
    <source>
        <dbReference type="ARBA" id="ARBA00022692"/>
    </source>
</evidence>
<comment type="subcellular location">
    <subcellularLocation>
        <location evidence="1">Cell membrane</location>
        <topology evidence="1">Multi-pass membrane protein</topology>
    </subcellularLocation>
</comment>
<keyword evidence="3" id="KW-1003">Cell membrane</keyword>
<keyword evidence="5 8" id="KW-0812">Transmembrane</keyword>
<dbReference type="AlphaFoldDB" id="A0A1B6HAF0"/>
<keyword evidence="7 8" id="KW-0472">Membrane</keyword>
<evidence type="ECO:0000256" key="6">
    <source>
        <dbReference type="ARBA" id="ARBA00022989"/>
    </source>
</evidence>
<keyword evidence="2" id="KW-0813">Transport</keyword>
<evidence type="ECO:0000256" key="2">
    <source>
        <dbReference type="ARBA" id="ARBA00022448"/>
    </source>
</evidence>
<feature type="transmembrane region" description="Helical" evidence="8">
    <location>
        <begin position="488"/>
        <end position="506"/>
    </location>
</feature>
<dbReference type="PROSITE" id="PS50850">
    <property type="entry name" value="MFS"/>
    <property type="match status" value="1"/>
</dbReference>
<dbReference type="PROSITE" id="PS00217">
    <property type="entry name" value="SUGAR_TRANSPORT_2"/>
    <property type="match status" value="1"/>
</dbReference>
<keyword evidence="6 8" id="KW-1133">Transmembrane helix</keyword>
<organism evidence="10">
    <name type="scientific">Homalodisca liturata</name>
    <dbReference type="NCBI Taxonomy" id="320908"/>
    <lineage>
        <taxon>Eukaryota</taxon>
        <taxon>Metazoa</taxon>
        <taxon>Ecdysozoa</taxon>
        <taxon>Arthropoda</taxon>
        <taxon>Hexapoda</taxon>
        <taxon>Insecta</taxon>
        <taxon>Pterygota</taxon>
        <taxon>Neoptera</taxon>
        <taxon>Paraneoptera</taxon>
        <taxon>Hemiptera</taxon>
        <taxon>Auchenorrhyncha</taxon>
        <taxon>Membracoidea</taxon>
        <taxon>Cicadellidae</taxon>
        <taxon>Cicadellinae</taxon>
        <taxon>Proconiini</taxon>
        <taxon>Homalodisca</taxon>
    </lineage>
</organism>
<dbReference type="InterPro" id="IPR005828">
    <property type="entry name" value="MFS_sugar_transport-like"/>
</dbReference>
<feature type="transmembrane region" description="Helical" evidence="8">
    <location>
        <begin position="149"/>
        <end position="167"/>
    </location>
</feature>
<dbReference type="InterPro" id="IPR020846">
    <property type="entry name" value="MFS_dom"/>
</dbReference>
<feature type="transmembrane region" description="Helical" evidence="8">
    <location>
        <begin position="384"/>
        <end position="406"/>
    </location>
</feature>
<reference evidence="10" key="1">
    <citation type="submission" date="2015-11" db="EMBL/GenBank/DDBJ databases">
        <title>De novo transcriptome assembly of four potential Pierce s Disease insect vectors from Arizona vineyards.</title>
        <authorList>
            <person name="Tassone E.E."/>
        </authorList>
    </citation>
    <scope>NUCLEOTIDE SEQUENCE</scope>
</reference>